<accession>A0ABR4NWG6</accession>
<keyword evidence="10" id="KW-1185">Reference proteome</keyword>
<dbReference type="PROSITE" id="PS00108">
    <property type="entry name" value="PROTEIN_KINASE_ST"/>
    <property type="match status" value="1"/>
</dbReference>
<dbReference type="Proteomes" id="UP001623330">
    <property type="component" value="Unassembled WGS sequence"/>
</dbReference>
<feature type="region of interest" description="Disordered" evidence="7">
    <location>
        <begin position="1"/>
        <end position="34"/>
    </location>
</feature>
<protein>
    <submittedName>
        <fullName evidence="9">Serine/threonine-protein kinase MPS1</fullName>
    </submittedName>
</protein>
<dbReference type="SUPFAM" id="SSF56112">
    <property type="entry name" value="Protein kinase-like (PK-like)"/>
    <property type="match status" value="1"/>
</dbReference>
<dbReference type="SMART" id="SM00220">
    <property type="entry name" value="S_TKc"/>
    <property type="match status" value="1"/>
</dbReference>
<reference evidence="9 10" key="1">
    <citation type="submission" date="2024-05" db="EMBL/GenBank/DDBJ databases">
        <title>Long read based assembly of the Candida bracarensis genome reveals expanded adhesin content.</title>
        <authorList>
            <person name="Marcet-Houben M."/>
            <person name="Ksiezopolska E."/>
            <person name="Gabaldon T."/>
        </authorList>
    </citation>
    <scope>NUCLEOTIDE SEQUENCE [LARGE SCALE GENOMIC DNA]</scope>
    <source>
        <strain evidence="9 10">CBM6</strain>
    </source>
</reference>
<feature type="compositionally biased region" description="Polar residues" evidence="7">
    <location>
        <begin position="54"/>
        <end position="64"/>
    </location>
</feature>
<dbReference type="CDD" id="cd14131">
    <property type="entry name" value="PKc_Mps1"/>
    <property type="match status" value="1"/>
</dbReference>
<dbReference type="InterPro" id="IPR000719">
    <property type="entry name" value="Prot_kinase_dom"/>
</dbReference>
<evidence type="ECO:0000313" key="10">
    <source>
        <dbReference type="Proteomes" id="UP001623330"/>
    </source>
</evidence>
<evidence type="ECO:0000256" key="3">
    <source>
        <dbReference type="ARBA" id="ARBA00022741"/>
    </source>
</evidence>
<dbReference type="PANTHER" id="PTHR22974:SF21">
    <property type="entry name" value="DUAL SPECIFICITY PROTEIN KINASE TTK"/>
    <property type="match status" value="1"/>
</dbReference>
<proteinExistence type="predicted"/>
<keyword evidence="2" id="KW-0808">Transferase</keyword>
<feature type="binding site" evidence="6">
    <location>
        <position position="466"/>
    </location>
    <ligand>
        <name>ATP</name>
        <dbReference type="ChEBI" id="CHEBI:30616"/>
    </ligand>
</feature>
<dbReference type="InterPro" id="IPR011009">
    <property type="entry name" value="Kinase-like_dom_sf"/>
</dbReference>
<dbReference type="InterPro" id="IPR008271">
    <property type="entry name" value="Ser/Thr_kinase_AS"/>
</dbReference>
<dbReference type="PROSITE" id="PS00107">
    <property type="entry name" value="PROTEIN_KINASE_ATP"/>
    <property type="match status" value="1"/>
</dbReference>
<feature type="domain" description="Protein kinase" evidence="8">
    <location>
        <begin position="438"/>
        <end position="715"/>
    </location>
</feature>
<comment type="caution">
    <text evidence="9">The sequence shown here is derived from an EMBL/GenBank/DDBJ whole genome shotgun (WGS) entry which is preliminary data.</text>
</comment>
<evidence type="ECO:0000259" key="8">
    <source>
        <dbReference type="PROSITE" id="PS50011"/>
    </source>
</evidence>
<evidence type="ECO:0000256" key="4">
    <source>
        <dbReference type="ARBA" id="ARBA00022777"/>
    </source>
</evidence>
<evidence type="ECO:0000256" key="5">
    <source>
        <dbReference type="ARBA" id="ARBA00022840"/>
    </source>
</evidence>
<evidence type="ECO:0000256" key="6">
    <source>
        <dbReference type="PROSITE-ProRule" id="PRU10141"/>
    </source>
</evidence>
<dbReference type="Gene3D" id="1.10.510.10">
    <property type="entry name" value="Transferase(Phosphotransferase) domain 1"/>
    <property type="match status" value="1"/>
</dbReference>
<feature type="region of interest" description="Disordered" evidence="7">
    <location>
        <begin position="50"/>
        <end position="84"/>
    </location>
</feature>
<keyword evidence="3 6" id="KW-0547">Nucleotide-binding</keyword>
<dbReference type="Gene3D" id="3.30.200.20">
    <property type="entry name" value="Phosphorylase Kinase, domain 1"/>
    <property type="match status" value="1"/>
</dbReference>
<evidence type="ECO:0000256" key="2">
    <source>
        <dbReference type="ARBA" id="ARBA00022679"/>
    </source>
</evidence>
<keyword evidence="4 9" id="KW-0418">Kinase</keyword>
<dbReference type="GO" id="GO:0016301">
    <property type="term" value="F:kinase activity"/>
    <property type="evidence" value="ECO:0007669"/>
    <property type="project" value="UniProtKB-KW"/>
</dbReference>
<dbReference type="PANTHER" id="PTHR22974">
    <property type="entry name" value="MIXED LINEAGE PROTEIN KINASE"/>
    <property type="match status" value="1"/>
</dbReference>
<evidence type="ECO:0000256" key="7">
    <source>
        <dbReference type="SAM" id="MobiDB-lite"/>
    </source>
</evidence>
<gene>
    <name evidence="9" type="ORF">RNJ44_04932</name>
</gene>
<dbReference type="Pfam" id="PF00069">
    <property type="entry name" value="Pkinase"/>
    <property type="match status" value="1"/>
</dbReference>
<dbReference type="PROSITE" id="PS50011">
    <property type="entry name" value="PROTEIN_KINASE_DOM"/>
    <property type="match status" value="1"/>
</dbReference>
<name>A0ABR4NWG6_9SACH</name>
<evidence type="ECO:0000313" key="9">
    <source>
        <dbReference type="EMBL" id="KAL3233016.1"/>
    </source>
</evidence>
<keyword evidence="5 6" id="KW-0067">ATP-binding</keyword>
<dbReference type="InterPro" id="IPR017441">
    <property type="entry name" value="Protein_kinase_ATP_BS"/>
</dbReference>
<keyword evidence="1" id="KW-0723">Serine/threonine-protein kinase</keyword>
<dbReference type="InterPro" id="IPR027084">
    <property type="entry name" value="Mps1_cat"/>
</dbReference>
<organism evidence="9 10">
    <name type="scientific">Nakaseomyces bracarensis</name>
    <dbReference type="NCBI Taxonomy" id="273131"/>
    <lineage>
        <taxon>Eukaryota</taxon>
        <taxon>Fungi</taxon>
        <taxon>Dikarya</taxon>
        <taxon>Ascomycota</taxon>
        <taxon>Saccharomycotina</taxon>
        <taxon>Saccharomycetes</taxon>
        <taxon>Saccharomycetales</taxon>
        <taxon>Saccharomycetaceae</taxon>
        <taxon>Nakaseomyces</taxon>
    </lineage>
</organism>
<sequence length="764" mass="87384">MERTISVTDRLDTVYNQDSDEGDLENPPKLSNFGSELISDSLERRKSGTLYHSFGSNTDNVSEQNDTKSSHPYTNPHPITRSVSSPLFYEEPSQSTMFAQSKIQHQPSMTTYNLQQSPKEMSENSNTFMKMKSKQNSMKQELTMKYNERRTRRFLHATNRTTRLGPAQRNCTQTNNIEDDLKTTSSNSAPQNETNHYFDSNDAYMDFQLMKTDSVTETNSRNIDNTKLESPIERDYSDIDIKACNPIQYMKMHNLPATELSKISKAYFEKQKEENRILALKNLQSRDLSMGGKPHSTVANDYLQNRVDTKDVSHVSDTSSKRKPTLRERFISVYGAVHSPPPSSTSKFSDLHRETGQENIPNHSDYDLRVNNREALGNIDINSNKENISEIKKQKTVDSINDVVPQKRKYKKVEIVEPPSSGFSQARKNMITVNGSEYERIELLGRGGSSNVYKVRASKNKVFALKKVSFDEFDDSSVEGFKGEIELLKKLQNQQRVVQLFDYEMGRGVLYLLMECGDYDLSQVLHQRMNSPLDMEFIRYHAREMVTCVKVVHDAGIVHSDLKPANFVFVKGILKIIDFGIANAVPDHTVNIYRDMQIGTPNYMAPEALIAHNYTNDNENHSNKSNKWKVGKPADIWSCGCIIYQMIYGRPPYGKYQGQDRLLAIMDPKVKIDYKVTTNNDDIVPNLALELMQYCLMRNPDERWTANDILESPFLNPLMVSHEFVRNLITTAVDYGSREGNVSPDKIENLANNVLARLADFRMH</sequence>
<dbReference type="EMBL" id="JBEVYD010000005">
    <property type="protein sequence ID" value="KAL3233016.1"/>
    <property type="molecule type" value="Genomic_DNA"/>
</dbReference>
<evidence type="ECO:0000256" key="1">
    <source>
        <dbReference type="ARBA" id="ARBA00022527"/>
    </source>
</evidence>